<proteinExistence type="predicted"/>
<gene>
    <name evidence="1" type="ORF">AAA799N04_01692</name>
</gene>
<dbReference type="AlphaFoldDB" id="A0A081RL24"/>
<dbReference type="Proteomes" id="UP000028059">
    <property type="component" value="Unassembled WGS sequence"/>
</dbReference>
<keyword evidence="2" id="KW-1185">Reference proteome</keyword>
<sequence length="225" mass="25072">MGNLEMKKIQFFLMITVVASVGFAVSSLDANSNETTSQEQRLGLPNAFAANPYDCSMNEIDVASITAGYKTPKIIPEGYDIQDSFTNIGEVGLFYATEEMCGPNATQKSFADGVIMYYTANKDSGVGTIIDPERYFNEYKINSDYPDRITITKIANHTAMMWDSGIEKNIYYLENGEIFAEEDSPYPAQITIVDKENEELYMVRGYVSLDTLENMIKSAITPKAP</sequence>
<reference evidence="1 2" key="1">
    <citation type="submission" date="2014-06" db="EMBL/GenBank/DDBJ databases">
        <authorList>
            <person name="Ngugi D.K."/>
            <person name="Blom J."/>
            <person name="Alam I."/>
            <person name="Rashid M."/>
            <person name="Ba Alawi W."/>
            <person name="Zhang G."/>
            <person name="Hikmawan T."/>
            <person name="Guan Y."/>
            <person name="Antunes A."/>
            <person name="Siam R."/>
            <person name="ElDorry H."/>
            <person name="Bajic V."/>
            <person name="Stingl U."/>
        </authorList>
    </citation>
    <scope>NUCLEOTIDE SEQUENCE [LARGE SCALE GENOMIC DNA]</scope>
    <source>
        <strain evidence="1">SCGC AAA799-N04</strain>
    </source>
</reference>
<evidence type="ECO:0000313" key="2">
    <source>
        <dbReference type="Proteomes" id="UP000028059"/>
    </source>
</evidence>
<protein>
    <submittedName>
        <fullName evidence="1">Uncharacterized protein</fullName>
    </submittedName>
</protein>
<evidence type="ECO:0000313" key="1">
    <source>
        <dbReference type="EMBL" id="KEQ55897.1"/>
    </source>
</evidence>
<accession>A0A081RL24</accession>
<organism evidence="1 2">
    <name type="scientific">Marine Group I thaumarchaeote SCGC AAA799-N04</name>
    <dbReference type="NCBI Taxonomy" id="1502293"/>
    <lineage>
        <taxon>Archaea</taxon>
        <taxon>Nitrososphaerota</taxon>
        <taxon>Marine Group I</taxon>
    </lineage>
</organism>
<name>A0A081RL24_9ARCH</name>
<comment type="caution">
    <text evidence="1">The sequence shown here is derived from an EMBL/GenBank/DDBJ whole genome shotgun (WGS) entry which is preliminary data.</text>
</comment>
<dbReference type="EMBL" id="JOKN01000049">
    <property type="protein sequence ID" value="KEQ55897.1"/>
    <property type="molecule type" value="Genomic_DNA"/>
</dbReference>